<gene>
    <name evidence="2" type="ORF">GCM10009006_16430</name>
</gene>
<dbReference type="RefSeq" id="WP_229727280.1">
    <property type="nucleotide sequence ID" value="NZ_BMON01000002.1"/>
</dbReference>
<evidence type="ECO:0000313" key="2">
    <source>
        <dbReference type="EMBL" id="GGM35867.1"/>
    </source>
</evidence>
<comment type="caution">
    <text evidence="2">The sequence shown here is derived from an EMBL/GenBank/DDBJ whole genome shotgun (WGS) entry which is preliminary data.</text>
</comment>
<dbReference type="Proteomes" id="UP000656367">
    <property type="component" value="Unassembled WGS sequence"/>
</dbReference>
<keyword evidence="1" id="KW-1133">Transmembrane helix</keyword>
<reference evidence="2" key="2">
    <citation type="submission" date="2020-09" db="EMBL/GenBank/DDBJ databases">
        <authorList>
            <person name="Sun Q."/>
            <person name="Ohkuma M."/>
        </authorList>
    </citation>
    <scope>NUCLEOTIDE SEQUENCE</scope>
    <source>
        <strain evidence="2">JCM 15759</strain>
    </source>
</reference>
<evidence type="ECO:0000256" key="1">
    <source>
        <dbReference type="SAM" id="Phobius"/>
    </source>
</evidence>
<feature type="transmembrane region" description="Helical" evidence="1">
    <location>
        <begin position="74"/>
        <end position="92"/>
    </location>
</feature>
<reference evidence="2" key="1">
    <citation type="journal article" date="2014" name="Int. J. Syst. Evol. Microbiol.">
        <title>Complete genome sequence of Corynebacterium casei LMG S-19264T (=DSM 44701T), isolated from a smear-ripened cheese.</title>
        <authorList>
            <consortium name="US DOE Joint Genome Institute (JGI-PGF)"/>
            <person name="Walter F."/>
            <person name="Albersmeier A."/>
            <person name="Kalinowski J."/>
            <person name="Ruckert C."/>
        </authorList>
    </citation>
    <scope>NUCLEOTIDE SEQUENCE</scope>
    <source>
        <strain evidence="2">JCM 15759</strain>
    </source>
</reference>
<accession>A0A830FLH8</accession>
<feature type="transmembrane region" description="Helical" evidence="1">
    <location>
        <begin position="49"/>
        <end position="68"/>
    </location>
</feature>
<keyword evidence="1" id="KW-0472">Membrane</keyword>
<dbReference type="AlphaFoldDB" id="A0A830FLH8"/>
<sequence>MTAREDLGTFELAENPDARRSFPTRILSQLDGLRWSLWLLWRSIRSRPIPATAAITILLVGAFGGAILPVSGTVLTGLVLLGALLLLAFGRAGPA</sequence>
<keyword evidence="1" id="KW-0812">Transmembrane</keyword>
<proteinExistence type="predicted"/>
<evidence type="ECO:0000313" key="3">
    <source>
        <dbReference type="Proteomes" id="UP000656367"/>
    </source>
</evidence>
<organism evidence="2 3">
    <name type="scientific">Haloarcula argentinensis</name>
    <dbReference type="NCBI Taxonomy" id="43776"/>
    <lineage>
        <taxon>Archaea</taxon>
        <taxon>Methanobacteriati</taxon>
        <taxon>Methanobacteriota</taxon>
        <taxon>Stenosarchaea group</taxon>
        <taxon>Halobacteria</taxon>
        <taxon>Halobacteriales</taxon>
        <taxon>Haloarculaceae</taxon>
        <taxon>Haloarcula</taxon>
    </lineage>
</organism>
<dbReference type="EMBL" id="BMON01000002">
    <property type="protein sequence ID" value="GGM35867.1"/>
    <property type="molecule type" value="Genomic_DNA"/>
</dbReference>
<protein>
    <submittedName>
        <fullName evidence="2">Uncharacterized protein</fullName>
    </submittedName>
</protein>
<name>A0A830FLH8_HALAR</name>